<feature type="binding site" evidence="12">
    <location>
        <position position="85"/>
    </location>
    <ligand>
        <name>[4Fe-4S] cluster</name>
        <dbReference type="ChEBI" id="CHEBI:49883"/>
        <label>2</label>
    </ligand>
</feature>
<dbReference type="SUPFAM" id="SSF54862">
    <property type="entry name" value="4Fe-4S ferredoxins"/>
    <property type="match status" value="1"/>
</dbReference>
<feature type="binding site" evidence="12">
    <location>
        <position position="78"/>
    </location>
    <ligand>
        <name>[4Fe-4S] cluster</name>
        <dbReference type="ChEBI" id="CHEBI:49883"/>
        <label>1</label>
    </ligand>
</feature>
<feature type="binding site" evidence="12">
    <location>
        <position position="75"/>
    </location>
    <ligand>
        <name>[4Fe-4S] cluster</name>
        <dbReference type="ChEBI" id="CHEBI:49883"/>
        <label>1</label>
    </ligand>
</feature>
<evidence type="ECO:0000313" key="15">
    <source>
        <dbReference type="Proteomes" id="UP000617426"/>
    </source>
</evidence>
<feature type="domain" description="4Fe-4S ferredoxin-type" evidence="13">
    <location>
        <begin position="65"/>
        <end position="95"/>
    </location>
</feature>
<feature type="domain" description="4Fe-4S ferredoxin-type" evidence="13">
    <location>
        <begin position="111"/>
        <end position="140"/>
    </location>
</feature>
<dbReference type="Proteomes" id="UP000617426">
    <property type="component" value="Unassembled WGS sequence"/>
</dbReference>
<evidence type="ECO:0000256" key="3">
    <source>
        <dbReference type="ARBA" id="ARBA00022485"/>
    </source>
</evidence>
<comment type="function">
    <text evidence="12">NDH-1 shuttles electrons from NADH, via FMN and iron-sulfur (Fe-S) centers, to quinones in the respiratory chain. The immediate electron acceptor for the enzyme in this species is believed to be ubiquinone. Couples the redox reaction to proton translocation (for every two electrons transferred, four hydrogen ions are translocated across the cytoplasmic membrane), and thus conserves the redox energy in a proton gradient.</text>
</comment>
<keyword evidence="5 12" id="KW-0479">Metal-binding</keyword>
<dbReference type="EC" id="7.1.1.-" evidence="12"/>
<comment type="caution">
    <text evidence="14">The sequence shown here is derived from an EMBL/GenBank/DDBJ whole genome shotgun (WGS) entry which is preliminary data.</text>
</comment>
<dbReference type="PROSITE" id="PS00198">
    <property type="entry name" value="4FE4S_FER_1"/>
    <property type="match status" value="2"/>
</dbReference>
<keyword evidence="6" id="KW-0677">Repeat</keyword>
<dbReference type="NCBIfam" id="TIGR01971">
    <property type="entry name" value="NuoI"/>
    <property type="match status" value="1"/>
</dbReference>
<dbReference type="InterPro" id="IPR017900">
    <property type="entry name" value="4Fe4S_Fe_S_CS"/>
</dbReference>
<dbReference type="InterPro" id="IPR010226">
    <property type="entry name" value="NADH_quinone_OxRdtase_chainI"/>
</dbReference>
<keyword evidence="15" id="KW-1185">Reference proteome</keyword>
<sequence>MSKKSPDKDAPMRFEHDPKGPIAEFFAPVAGYGVTISSFFRPTVTEQYPREPARVQPRFHGRHRLNRYADGLEKCIGCELCAWACPADAILVEAASNTPEAQYSPGERFGNVYQINYLRCIFCGMCIEACPTRALTMSNDFELAVYDRASDIYEKQDLLAPLAEGMLAPPHPMVEGLSDGDYYRGEVTAPTREQIAWVKERRPEDASLASAESAAKEVRR</sequence>
<dbReference type="GO" id="GO:0005886">
    <property type="term" value="C:plasma membrane"/>
    <property type="evidence" value="ECO:0007669"/>
    <property type="project" value="UniProtKB-SubCell"/>
</dbReference>
<dbReference type="Pfam" id="PF12838">
    <property type="entry name" value="Fer4_7"/>
    <property type="match status" value="1"/>
</dbReference>
<dbReference type="GO" id="GO:0051539">
    <property type="term" value="F:4 iron, 4 sulfur cluster binding"/>
    <property type="evidence" value="ECO:0007669"/>
    <property type="project" value="UniProtKB-KW"/>
</dbReference>
<organism evidence="14 15">
    <name type="scientific">Schaalia hyovaginalis</name>
    <dbReference type="NCBI Taxonomy" id="29316"/>
    <lineage>
        <taxon>Bacteria</taxon>
        <taxon>Bacillati</taxon>
        <taxon>Actinomycetota</taxon>
        <taxon>Actinomycetes</taxon>
        <taxon>Actinomycetales</taxon>
        <taxon>Actinomycetaceae</taxon>
        <taxon>Schaalia</taxon>
    </lineage>
</organism>
<dbReference type="GO" id="GO:0050136">
    <property type="term" value="F:NADH dehydrogenase (quinone) (non-electrogenic) activity"/>
    <property type="evidence" value="ECO:0007669"/>
    <property type="project" value="UniProtKB-UniRule"/>
</dbReference>
<comment type="catalytic activity">
    <reaction evidence="12">
        <text>a quinone + NADH + 5 H(+)(in) = a quinol + NAD(+) + 4 H(+)(out)</text>
        <dbReference type="Rhea" id="RHEA:57888"/>
        <dbReference type="ChEBI" id="CHEBI:15378"/>
        <dbReference type="ChEBI" id="CHEBI:24646"/>
        <dbReference type="ChEBI" id="CHEBI:57540"/>
        <dbReference type="ChEBI" id="CHEBI:57945"/>
        <dbReference type="ChEBI" id="CHEBI:132124"/>
    </reaction>
</comment>
<dbReference type="HAMAP" id="MF_01351">
    <property type="entry name" value="NDH1_NuoI"/>
    <property type="match status" value="1"/>
</dbReference>
<evidence type="ECO:0000256" key="2">
    <source>
        <dbReference type="ARBA" id="ARBA00022475"/>
    </source>
</evidence>
<evidence type="ECO:0000256" key="8">
    <source>
        <dbReference type="ARBA" id="ARBA00023004"/>
    </source>
</evidence>
<evidence type="ECO:0000256" key="6">
    <source>
        <dbReference type="ARBA" id="ARBA00022737"/>
    </source>
</evidence>
<feature type="binding site" evidence="12">
    <location>
        <position position="126"/>
    </location>
    <ligand>
        <name>[4Fe-4S] cluster</name>
        <dbReference type="ChEBI" id="CHEBI:49883"/>
        <label>2</label>
    </ligand>
</feature>
<keyword evidence="4 12" id="KW-0874">Quinone</keyword>
<dbReference type="PANTHER" id="PTHR10849">
    <property type="entry name" value="NADH DEHYDROGENASE UBIQUINONE IRON-SULFUR PROTEIN 8, MITOCHONDRIAL"/>
    <property type="match status" value="1"/>
</dbReference>
<feature type="binding site" evidence="12">
    <location>
        <position position="81"/>
    </location>
    <ligand>
        <name>[4Fe-4S] cluster</name>
        <dbReference type="ChEBI" id="CHEBI:49883"/>
        <label>1</label>
    </ligand>
</feature>
<gene>
    <name evidence="12" type="primary">nuoI</name>
    <name evidence="14" type="ORF">HD592_000605</name>
</gene>
<dbReference type="PANTHER" id="PTHR10849:SF20">
    <property type="entry name" value="NADH DEHYDROGENASE [UBIQUINONE] IRON-SULFUR PROTEIN 8, MITOCHONDRIAL"/>
    <property type="match status" value="1"/>
</dbReference>
<evidence type="ECO:0000256" key="11">
    <source>
        <dbReference type="ARBA" id="ARBA00023136"/>
    </source>
</evidence>
<dbReference type="EMBL" id="JACHMK010000001">
    <property type="protein sequence ID" value="MBB6334040.1"/>
    <property type="molecule type" value="Genomic_DNA"/>
</dbReference>
<keyword evidence="2 12" id="KW-1003">Cell membrane</keyword>
<name>A0A923IXE3_9ACTO</name>
<dbReference type="NCBIfam" id="NF004537">
    <property type="entry name" value="PRK05888.1-3"/>
    <property type="match status" value="1"/>
</dbReference>
<keyword evidence="11 12" id="KW-0472">Membrane</keyword>
<keyword evidence="10 12" id="KW-0520">NAD</keyword>
<accession>A0A923IXE3</accession>
<comment type="subunit">
    <text evidence="12">NDH-1 is composed of 14 different subunits. Subunits NuoA, H, J, K, L, M, N constitute the membrane sector of the complex.</text>
</comment>
<dbReference type="RefSeq" id="WP_184451784.1">
    <property type="nucleotide sequence ID" value="NZ_JACHMK010000001.1"/>
</dbReference>
<evidence type="ECO:0000256" key="4">
    <source>
        <dbReference type="ARBA" id="ARBA00022719"/>
    </source>
</evidence>
<evidence type="ECO:0000259" key="13">
    <source>
        <dbReference type="PROSITE" id="PS51379"/>
    </source>
</evidence>
<evidence type="ECO:0000256" key="1">
    <source>
        <dbReference type="ARBA" id="ARBA00010277"/>
    </source>
</evidence>
<feature type="binding site" evidence="12">
    <location>
        <position position="123"/>
    </location>
    <ligand>
        <name>[4Fe-4S] cluster</name>
        <dbReference type="ChEBI" id="CHEBI:49883"/>
        <label>2</label>
    </ligand>
</feature>
<keyword evidence="3 12" id="KW-0004">4Fe-4S</keyword>
<keyword evidence="12" id="KW-0830">Ubiquinone</keyword>
<dbReference type="FunFam" id="3.30.70.3270:FF:000007">
    <property type="entry name" value="NADH-quinone oxidoreductase subunit I"/>
    <property type="match status" value="1"/>
</dbReference>
<dbReference type="GO" id="GO:0048038">
    <property type="term" value="F:quinone binding"/>
    <property type="evidence" value="ECO:0007669"/>
    <property type="project" value="UniProtKB-KW"/>
</dbReference>
<feature type="binding site" evidence="12">
    <location>
        <position position="120"/>
    </location>
    <ligand>
        <name>[4Fe-4S] cluster</name>
        <dbReference type="ChEBI" id="CHEBI:49883"/>
        <label>2</label>
    </ligand>
</feature>
<proteinExistence type="inferred from homology"/>
<evidence type="ECO:0000256" key="9">
    <source>
        <dbReference type="ARBA" id="ARBA00023014"/>
    </source>
</evidence>
<dbReference type="GO" id="GO:0009060">
    <property type="term" value="P:aerobic respiration"/>
    <property type="evidence" value="ECO:0007669"/>
    <property type="project" value="TreeGrafter"/>
</dbReference>
<keyword evidence="8 12" id="KW-0408">Iron</keyword>
<evidence type="ECO:0000256" key="7">
    <source>
        <dbReference type="ARBA" id="ARBA00022967"/>
    </source>
</evidence>
<protein>
    <recommendedName>
        <fullName evidence="12">NADH-quinone oxidoreductase subunit I</fullName>
        <ecNumber evidence="12">7.1.1.-</ecNumber>
    </recommendedName>
    <alternativeName>
        <fullName evidence="12">NADH dehydrogenase I subunit I</fullName>
    </alternativeName>
    <alternativeName>
        <fullName evidence="12">NDH-1 subunit I</fullName>
    </alternativeName>
</protein>
<dbReference type="AlphaFoldDB" id="A0A923IXE3"/>
<reference evidence="14" key="1">
    <citation type="submission" date="2020-08" db="EMBL/GenBank/DDBJ databases">
        <title>Sequencing the genomes of 1000 actinobacteria strains.</title>
        <authorList>
            <person name="Klenk H.-P."/>
        </authorList>
    </citation>
    <scope>NUCLEOTIDE SEQUENCE</scope>
    <source>
        <strain evidence="14">DSM 10695</strain>
    </source>
</reference>
<evidence type="ECO:0000256" key="5">
    <source>
        <dbReference type="ARBA" id="ARBA00022723"/>
    </source>
</evidence>
<comment type="cofactor">
    <cofactor evidence="12">
        <name>[4Fe-4S] cluster</name>
        <dbReference type="ChEBI" id="CHEBI:49883"/>
    </cofactor>
    <text evidence="12">Binds 2 [4Fe-4S] clusters per subunit.</text>
</comment>
<dbReference type="InterPro" id="IPR017896">
    <property type="entry name" value="4Fe4S_Fe-S-bd"/>
</dbReference>
<comment type="similarity">
    <text evidence="1 12">Belongs to the complex I 23 kDa subunit family.</text>
</comment>
<feature type="binding site" evidence="12">
    <location>
        <position position="130"/>
    </location>
    <ligand>
        <name>[4Fe-4S] cluster</name>
        <dbReference type="ChEBI" id="CHEBI:49883"/>
        <label>1</label>
    </ligand>
</feature>
<dbReference type="GO" id="GO:0005506">
    <property type="term" value="F:iron ion binding"/>
    <property type="evidence" value="ECO:0007669"/>
    <property type="project" value="UniProtKB-UniRule"/>
</dbReference>
<evidence type="ECO:0000256" key="10">
    <source>
        <dbReference type="ARBA" id="ARBA00023027"/>
    </source>
</evidence>
<keyword evidence="7 12" id="KW-1278">Translocase</keyword>
<dbReference type="Gene3D" id="3.30.70.3270">
    <property type="match status" value="1"/>
</dbReference>
<comment type="subcellular location">
    <subcellularLocation>
        <location evidence="12">Cell membrane</location>
        <topology evidence="12">Peripheral membrane protein</topology>
    </subcellularLocation>
</comment>
<evidence type="ECO:0000313" key="14">
    <source>
        <dbReference type="EMBL" id="MBB6334040.1"/>
    </source>
</evidence>
<keyword evidence="9 12" id="KW-0411">Iron-sulfur</keyword>
<evidence type="ECO:0000256" key="12">
    <source>
        <dbReference type="HAMAP-Rule" id="MF_01351"/>
    </source>
</evidence>
<dbReference type="PROSITE" id="PS51379">
    <property type="entry name" value="4FE4S_FER_2"/>
    <property type="match status" value="2"/>
</dbReference>